<evidence type="ECO:0000313" key="2">
    <source>
        <dbReference type="EMBL" id="KAF1947842.1"/>
    </source>
</evidence>
<gene>
    <name evidence="2" type="ORF">EJ02DRAFT_6551</name>
</gene>
<keyword evidence="3" id="KW-1185">Reference proteome</keyword>
<protein>
    <submittedName>
        <fullName evidence="2">Uncharacterized protein</fullName>
    </submittedName>
</protein>
<dbReference type="EMBL" id="ML975997">
    <property type="protein sequence ID" value="KAF1947842.1"/>
    <property type="molecule type" value="Genomic_DNA"/>
</dbReference>
<name>A0A6A5T7N2_9PLEO</name>
<sequence>MGAGVCDDDAQQSTAWMMIRNCDLGADEKNTSSISPNVEHRCYPKGGQFFSTREGVSRSRPPAFLAHPSFTTWITVRPFSSAASHDQGHKGKQNRNENGITYLRYPASQEPCLKLPFLVVHHRHLLVNKQSHLAPASSPHSDRPSDPAYSRSRLC</sequence>
<dbReference type="AlphaFoldDB" id="A0A6A5T7N2"/>
<accession>A0A6A5T7N2</accession>
<organism evidence="2 3">
    <name type="scientific">Clathrospora elynae</name>
    <dbReference type="NCBI Taxonomy" id="706981"/>
    <lineage>
        <taxon>Eukaryota</taxon>
        <taxon>Fungi</taxon>
        <taxon>Dikarya</taxon>
        <taxon>Ascomycota</taxon>
        <taxon>Pezizomycotina</taxon>
        <taxon>Dothideomycetes</taxon>
        <taxon>Pleosporomycetidae</taxon>
        <taxon>Pleosporales</taxon>
        <taxon>Diademaceae</taxon>
        <taxon>Clathrospora</taxon>
    </lineage>
</organism>
<feature type="region of interest" description="Disordered" evidence="1">
    <location>
        <begin position="131"/>
        <end position="155"/>
    </location>
</feature>
<proteinExistence type="predicted"/>
<dbReference type="Proteomes" id="UP000800038">
    <property type="component" value="Unassembled WGS sequence"/>
</dbReference>
<evidence type="ECO:0000313" key="3">
    <source>
        <dbReference type="Proteomes" id="UP000800038"/>
    </source>
</evidence>
<evidence type="ECO:0000256" key="1">
    <source>
        <dbReference type="SAM" id="MobiDB-lite"/>
    </source>
</evidence>
<reference evidence="2" key="1">
    <citation type="journal article" date="2020" name="Stud. Mycol.">
        <title>101 Dothideomycetes genomes: a test case for predicting lifestyles and emergence of pathogens.</title>
        <authorList>
            <person name="Haridas S."/>
            <person name="Albert R."/>
            <person name="Binder M."/>
            <person name="Bloem J."/>
            <person name="Labutti K."/>
            <person name="Salamov A."/>
            <person name="Andreopoulos B."/>
            <person name="Baker S."/>
            <person name="Barry K."/>
            <person name="Bills G."/>
            <person name="Bluhm B."/>
            <person name="Cannon C."/>
            <person name="Castanera R."/>
            <person name="Culley D."/>
            <person name="Daum C."/>
            <person name="Ezra D."/>
            <person name="Gonzalez J."/>
            <person name="Henrissat B."/>
            <person name="Kuo A."/>
            <person name="Liang C."/>
            <person name="Lipzen A."/>
            <person name="Lutzoni F."/>
            <person name="Magnuson J."/>
            <person name="Mondo S."/>
            <person name="Nolan M."/>
            <person name="Ohm R."/>
            <person name="Pangilinan J."/>
            <person name="Park H.-J."/>
            <person name="Ramirez L."/>
            <person name="Alfaro M."/>
            <person name="Sun H."/>
            <person name="Tritt A."/>
            <person name="Yoshinaga Y."/>
            <person name="Zwiers L.-H."/>
            <person name="Turgeon B."/>
            <person name="Goodwin S."/>
            <person name="Spatafora J."/>
            <person name="Crous P."/>
            <person name="Grigoriev I."/>
        </authorList>
    </citation>
    <scope>NUCLEOTIDE SEQUENCE</scope>
    <source>
        <strain evidence="2">CBS 161.51</strain>
    </source>
</reference>